<dbReference type="Gene3D" id="3.20.20.100">
    <property type="entry name" value="NADP-dependent oxidoreductase domain"/>
    <property type="match status" value="1"/>
</dbReference>
<dbReference type="PRINTS" id="PR00069">
    <property type="entry name" value="ALDKETRDTASE"/>
</dbReference>
<feature type="active site" description="Proton donor" evidence="4">
    <location>
        <position position="57"/>
    </location>
</feature>
<evidence type="ECO:0000256" key="1">
    <source>
        <dbReference type="ARBA" id="ARBA00007905"/>
    </source>
</evidence>
<sequence length="302" mass="33011">MSTYPPIKLSDGKEIPGIGYGVGTAWFGRGGIDAELVEAIVLALKTGYTHIDGAQAYGNETSVGEALKQAAIPREKLFITTKVGGKGLKDIGASCRKSLKEMGIDYADLYLIHWPYDFGKDGVPTAEECWKEMEKVKAEGLVKSIGVSNYRIQDLEKTLAVAEDRPVVNQIEFHPRVFEKAEPLFEFMKKEGIALEAYGPTTPLTKLVGEPLDSVLKQVASAVSSRTGSNTTVEPSQVLLLLAHQIGAIVVTTSGKEWRMKQQLESAGLPKLTEAEIDEIRKAATPQQRRFMLHMDSDAPAY</sequence>
<dbReference type="InterPro" id="IPR020471">
    <property type="entry name" value="AKR"/>
</dbReference>
<reference evidence="9" key="1">
    <citation type="submission" date="2016-09" db="EMBL/GenBank/DDBJ databases">
        <authorList>
            <person name="Jeantristanb JTB J.-T."/>
            <person name="Ricardo R."/>
        </authorList>
    </citation>
    <scope>NUCLEOTIDE SEQUENCE [LARGE SCALE GENOMIC DNA]</scope>
</reference>
<dbReference type="STRING" id="269621.A0A238F6Y3"/>
<dbReference type="Pfam" id="PF00248">
    <property type="entry name" value="Aldo_ket_red"/>
    <property type="match status" value="1"/>
</dbReference>
<proteinExistence type="inferred from homology"/>
<dbReference type="PIRSF" id="PIRSF000097">
    <property type="entry name" value="AKR"/>
    <property type="match status" value="1"/>
</dbReference>
<keyword evidence="2" id="KW-0521">NADP</keyword>
<evidence type="ECO:0000256" key="2">
    <source>
        <dbReference type="ARBA" id="ARBA00022857"/>
    </source>
</evidence>
<feature type="domain" description="NADP-dependent oxidoreductase" evidence="7">
    <location>
        <begin position="21"/>
        <end position="283"/>
    </location>
</feature>
<evidence type="ECO:0000259" key="7">
    <source>
        <dbReference type="Pfam" id="PF00248"/>
    </source>
</evidence>
<dbReference type="Proteomes" id="UP000198372">
    <property type="component" value="Unassembled WGS sequence"/>
</dbReference>
<keyword evidence="3" id="KW-0560">Oxidoreductase</keyword>
<evidence type="ECO:0000256" key="5">
    <source>
        <dbReference type="PIRSR" id="PIRSR000097-2"/>
    </source>
</evidence>
<dbReference type="AlphaFoldDB" id="A0A238F6Y3"/>
<evidence type="ECO:0000313" key="8">
    <source>
        <dbReference type="EMBL" id="SCV66948.1"/>
    </source>
</evidence>
<evidence type="ECO:0000256" key="3">
    <source>
        <dbReference type="ARBA" id="ARBA00023002"/>
    </source>
</evidence>
<dbReference type="InterPro" id="IPR018170">
    <property type="entry name" value="Aldo/ket_reductase_CS"/>
</dbReference>
<dbReference type="InterPro" id="IPR044494">
    <property type="entry name" value="AKR3C2/3"/>
</dbReference>
<dbReference type="GO" id="GO:0016616">
    <property type="term" value="F:oxidoreductase activity, acting on the CH-OH group of donors, NAD or NADP as acceptor"/>
    <property type="evidence" value="ECO:0007669"/>
    <property type="project" value="UniProtKB-ARBA"/>
</dbReference>
<dbReference type="EMBL" id="FMSP01000001">
    <property type="protein sequence ID" value="SCV66948.1"/>
    <property type="molecule type" value="Genomic_DNA"/>
</dbReference>
<name>A0A238F6Y3_9BASI</name>
<dbReference type="InterPro" id="IPR036812">
    <property type="entry name" value="NAD(P)_OxRdtase_dom_sf"/>
</dbReference>
<comment type="similarity">
    <text evidence="1">Belongs to the aldo/keto reductase family.</text>
</comment>
<dbReference type="PANTHER" id="PTHR43827">
    <property type="entry name" value="2,5-DIKETO-D-GLUCONIC ACID REDUCTASE"/>
    <property type="match status" value="1"/>
</dbReference>
<feature type="binding site" evidence="5">
    <location>
        <position position="113"/>
    </location>
    <ligand>
        <name>substrate</name>
    </ligand>
</feature>
<dbReference type="PANTHER" id="PTHR43827:SF3">
    <property type="entry name" value="NADP-DEPENDENT OXIDOREDUCTASE DOMAIN-CONTAINING PROTEIN"/>
    <property type="match status" value="1"/>
</dbReference>
<dbReference type="SUPFAM" id="SSF51430">
    <property type="entry name" value="NAD(P)-linked oxidoreductase"/>
    <property type="match status" value="1"/>
</dbReference>
<evidence type="ECO:0000256" key="4">
    <source>
        <dbReference type="PIRSR" id="PIRSR000097-1"/>
    </source>
</evidence>
<feature type="site" description="Lowers pKa of active site Tyr" evidence="6">
    <location>
        <position position="82"/>
    </location>
</feature>
<dbReference type="GO" id="GO:0016652">
    <property type="term" value="F:oxidoreductase activity, acting on NAD(P)H as acceptor"/>
    <property type="evidence" value="ECO:0007669"/>
    <property type="project" value="InterPro"/>
</dbReference>
<organism evidence="8 9">
    <name type="scientific">Microbotryum intermedium</name>
    <dbReference type="NCBI Taxonomy" id="269621"/>
    <lineage>
        <taxon>Eukaryota</taxon>
        <taxon>Fungi</taxon>
        <taxon>Dikarya</taxon>
        <taxon>Basidiomycota</taxon>
        <taxon>Pucciniomycotina</taxon>
        <taxon>Microbotryomycetes</taxon>
        <taxon>Microbotryales</taxon>
        <taxon>Microbotryaceae</taxon>
        <taxon>Microbotryum</taxon>
    </lineage>
</organism>
<evidence type="ECO:0000313" key="9">
    <source>
        <dbReference type="Proteomes" id="UP000198372"/>
    </source>
</evidence>
<accession>A0A238F6Y3</accession>
<gene>
    <name evidence="8" type="ORF">BQ2448_5594</name>
</gene>
<dbReference type="PROSITE" id="PS00062">
    <property type="entry name" value="ALDOKETO_REDUCTASE_2"/>
    <property type="match status" value="1"/>
</dbReference>
<dbReference type="CDD" id="cd19120">
    <property type="entry name" value="AKR_AKR3C2-3"/>
    <property type="match status" value="1"/>
</dbReference>
<evidence type="ECO:0000256" key="6">
    <source>
        <dbReference type="PIRSR" id="PIRSR000097-3"/>
    </source>
</evidence>
<dbReference type="InterPro" id="IPR023210">
    <property type="entry name" value="NADP_OxRdtase_dom"/>
</dbReference>
<dbReference type="OrthoDB" id="416253at2759"/>
<keyword evidence="9" id="KW-1185">Reference proteome</keyword>
<protein>
    <submittedName>
        <fullName evidence="8">BQ2448_5594 protein</fullName>
    </submittedName>
</protein>